<sequence>MYEIQVFVTLKEAVLDPQGKAVNHSLNQLGYSEVEDVRIGKVLTLTMNGEKETVEARVTEMCDKLLANPVIEDYRFEIKEALAQ</sequence>
<name>A0A3M7TNS4_9BACI</name>
<evidence type="ECO:0000256" key="5">
    <source>
        <dbReference type="ARBA" id="ARBA00022840"/>
    </source>
</evidence>
<dbReference type="PANTHER" id="PTHR34696">
    <property type="entry name" value="PHOSPHORIBOSYLFORMYLGLYCINAMIDINE SYNTHASE SUBUNIT PURS"/>
    <property type="match status" value="1"/>
</dbReference>
<dbReference type="NCBIfam" id="NF004630">
    <property type="entry name" value="PRK05974.1"/>
    <property type="match status" value="1"/>
</dbReference>
<gene>
    <name evidence="6 7" type="primary">purS</name>
    <name evidence="7" type="ORF">EBO34_16030</name>
</gene>
<dbReference type="InterPro" id="IPR036604">
    <property type="entry name" value="PurS-like_sf"/>
</dbReference>
<comment type="similarity">
    <text evidence="6">Belongs to the PurS family.</text>
</comment>
<organism evidence="7 8">
    <name type="scientific">Alteribacter keqinensis</name>
    <dbReference type="NCBI Taxonomy" id="2483800"/>
    <lineage>
        <taxon>Bacteria</taxon>
        <taxon>Bacillati</taxon>
        <taxon>Bacillota</taxon>
        <taxon>Bacilli</taxon>
        <taxon>Bacillales</taxon>
        <taxon>Bacillaceae</taxon>
        <taxon>Alteribacter</taxon>
    </lineage>
</organism>
<keyword evidence="1 6" id="KW-0963">Cytoplasm</keyword>
<keyword evidence="2 6" id="KW-0436">Ligase</keyword>
<dbReference type="EC" id="6.3.5.3" evidence="6"/>
<comment type="pathway">
    <text evidence="6">Purine metabolism; IMP biosynthesis via de novo pathway; 5-amino-1-(5-phospho-D-ribosyl)imidazole from N(2)-formyl-N(1)-(5-phospho-D-ribosyl)glycinamide: step 1/2.</text>
</comment>
<evidence type="ECO:0000256" key="4">
    <source>
        <dbReference type="ARBA" id="ARBA00022755"/>
    </source>
</evidence>
<dbReference type="GO" id="GO:0005524">
    <property type="term" value="F:ATP binding"/>
    <property type="evidence" value="ECO:0007669"/>
    <property type="project" value="UniProtKB-UniRule"/>
</dbReference>
<keyword evidence="3 6" id="KW-0547">Nucleotide-binding</keyword>
<accession>A0A3M7TNS4</accession>
<comment type="subunit">
    <text evidence="6">Part of the FGAM synthase complex composed of 1 PurL, 1 PurQ and 2 PurS subunits.</text>
</comment>
<dbReference type="RefSeq" id="WP_122901381.1">
    <property type="nucleotide sequence ID" value="NZ_RHIB01000003.1"/>
</dbReference>
<dbReference type="SUPFAM" id="SSF82697">
    <property type="entry name" value="PurS-like"/>
    <property type="match status" value="1"/>
</dbReference>
<keyword evidence="5 6" id="KW-0067">ATP-binding</keyword>
<dbReference type="Pfam" id="PF02700">
    <property type="entry name" value="PurS"/>
    <property type="match status" value="1"/>
</dbReference>
<dbReference type="GO" id="GO:0004642">
    <property type="term" value="F:phosphoribosylformylglycinamidine synthase activity"/>
    <property type="evidence" value="ECO:0007669"/>
    <property type="project" value="UniProtKB-UniRule"/>
</dbReference>
<evidence type="ECO:0000313" key="7">
    <source>
        <dbReference type="EMBL" id="RNA67185.1"/>
    </source>
</evidence>
<comment type="caution">
    <text evidence="7">The sequence shown here is derived from an EMBL/GenBank/DDBJ whole genome shotgun (WGS) entry which is preliminary data.</text>
</comment>
<evidence type="ECO:0000313" key="8">
    <source>
        <dbReference type="Proteomes" id="UP000278746"/>
    </source>
</evidence>
<dbReference type="Gene3D" id="3.30.1280.10">
    <property type="entry name" value="Phosphoribosylformylglycinamidine synthase subunit PurS"/>
    <property type="match status" value="1"/>
</dbReference>
<evidence type="ECO:0000256" key="6">
    <source>
        <dbReference type="HAMAP-Rule" id="MF_01926"/>
    </source>
</evidence>
<dbReference type="UniPathway" id="UPA00074">
    <property type="reaction ID" value="UER00128"/>
</dbReference>
<comment type="subcellular location">
    <subcellularLocation>
        <location evidence="6">Cytoplasm</location>
    </subcellularLocation>
</comment>
<dbReference type="GO" id="GO:0005737">
    <property type="term" value="C:cytoplasm"/>
    <property type="evidence" value="ECO:0007669"/>
    <property type="project" value="UniProtKB-SubCell"/>
</dbReference>
<dbReference type="PANTHER" id="PTHR34696:SF1">
    <property type="entry name" value="PHOSPHORIBOSYLFORMYLGLYCINAMIDINE SYNTHASE SUBUNIT PURS"/>
    <property type="match status" value="1"/>
</dbReference>
<dbReference type="AlphaFoldDB" id="A0A3M7TNS4"/>
<dbReference type="HAMAP" id="MF_01926">
    <property type="entry name" value="PurS"/>
    <property type="match status" value="1"/>
</dbReference>
<comment type="catalytic activity">
    <reaction evidence="6">
        <text>N(2)-formyl-N(1)-(5-phospho-beta-D-ribosyl)glycinamide + L-glutamine + ATP + H2O = 2-formamido-N(1)-(5-O-phospho-beta-D-ribosyl)acetamidine + L-glutamate + ADP + phosphate + H(+)</text>
        <dbReference type="Rhea" id="RHEA:17129"/>
        <dbReference type="ChEBI" id="CHEBI:15377"/>
        <dbReference type="ChEBI" id="CHEBI:15378"/>
        <dbReference type="ChEBI" id="CHEBI:29985"/>
        <dbReference type="ChEBI" id="CHEBI:30616"/>
        <dbReference type="ChEBI" id="CHEBI:43474"/>
        <dbReference type="ChEBI" id="CHEBI:58359"/>
        <dbReference type="ChEBI" id="CHEBI:147286"/>
        <dbReference type="ChEBI" id="CHEBI:147287"/>
        <dbReference type="ChEBI" id="CHEBI:456216"/>
        <dbReference type="EC" id="6.3.5.3"/>
    </reaction>
</comment>
<proteinExistence type="inferred from homology"/>
<dbReference type="EMBL" id="RHIB01000003">
    <property type="protein sequence ID" value="RNA67185.1"/>
    <property type="molecule type" value="Genomic_DNA"/>
</dbReference>
<dbReference type="OrthoDB" id="9799101at2"/>
<evidence type="ECO:0000256" key="2">
    <source>
        <dbReference type="ARBA" id="ARBA00022598"/>
    </source>
</evidence>
<protein>
    <recommendedName>
        <fullName evidence="6">Phosphoribosylformylglycinamidine synthase subunit PurS</fullName>
        <shortName evidence="6">FGAM synthase</shortName>
        <ecNumber evidence="6">6.3.5.3</ecNumber>
    </recommendedName>
    <alternativeName>
        <fullName evidence="6">Formylglycinamide ribonucleotide amidotransferase subunit III</fullName>
        <shortName evidence="6">FGAR amidotransferase III</shortName>
        <shortName evidence="6">FGAR-AT III</shortName>
    </alternativeName>
    <alternativeName>
        <fullName evidence="6">Phosphoribosylformylglycinamidine synthase subunit III</fullName>
    </alternativeName>
</protein>
<dbReference type="InterPro" id="IPR003850">
    <property type="entry name" value="PurS"/>
</dbReference>
<dbReference type="NCBIfam" id="TIGR00302">
    <property type="entry name" value="phosphoribosylformylglycinamidine synthase subunit PurS"/>
    <property type="match status" value="1"/>
</dbReference>
<evidence type="ECO:0000256" key="1">
    <source>
        <dbReference type="ARBA" id="ARBA00022490"/>
    </source>
</evidence>
<dbReference type="GO" id="GO:0006189">
    <property type="term" value="P:'de novo' IMP biosynthetic process"/>
    <property type="evidence" value="ECO:0007669"/>
    <property type="project" value="UniProtKB-UniRule"/>
</dbReference>
<evidence type="ECO:0000256" key="3">
    <source>
        <dbReference type="ARBA" id="ARBA00022741"/>
    </source>
</evidence>
<reference evidence="7 8" key="1">
    <citation type="submission" date="2018-10" db="EMBL/GenBank/DDBJ databases">
        <title>Bacillus Keqinensis sp. nov., a moderately halophilic bacterium isolated from a saline-alkaline lake.</title>
        <authorList>
            <person name="Wang H."/>
        </authorList>
    </citation>
    <scope>NUCLEOTIDE SEQUENCE [LARGE SCALE GENOMIC DNA]</scope>
    <source>
        <strain evidence="7 8">KQ-3</strain>
    </source>
</reference>
<comment type="function">
    <text evidence="6">Part of the phosphoribosylformylglycinamidine synthase complex involved in the purines biosynthetic pathway. Catalyzes the ATP-dependent conversion of formylglycinamide ribonucleotide (FGAR) and glutamine to yield formylglycinamidine ribonucleotide (FGAM) and glutamate. The FGAM synthase complex is composed of three subunits. PurQ produces an ammonia molecule by converting glutamine to glutamate. PurL transfers the ammonia molecule to FGAR to form FGAM in an ATP-dependent manner. PurS interacts with PurQ and PurL and is thought to assist in the transfer of the ammonia molecule from PurQ to PurL.</text>
</comment>
<dbReference type="Proteomes" id="UP000278746">
    <property type="component" value="Unassembled WGS sequence"/>
</dbReference>
<keyword evidence="8" id="KW-1185">Reference proteome</keyword>
<keyword evidence="4 6" id="KW-0658">Purine biosynthesis</keyword>